<evidence type="ECO:0000256" key="2">
    <source>
        <dbReference type="ARBA" id="ARBA00010532"/>
    </source>
</evidence>
<dbReference type="GO" id="GO:0005886">
    <property type="term" value="C:plasma membrane"/>
    <property type="evidence" value="ECO:0007669"/>
    <property type="project" value="UniProtKB-SubCell"/>
</dbReference>
<organism evidence="9">
    <name type="scientific">Menopon gallinae</name>
    <name type="common">poultry shaft louse</name>
    <dbReference type="NCBI Taxonomy" id="328185"/>
    <lineage>
        <taxon>Eukaryota</taxon>
        <taxon>Metazoa</taxon>
        <taxon>Ecdysozoa</taxon>
        <taxon>Arthropoda</taxon>
        <taxon>Hexapoda</taxon>
        <taxon>Insecta</taxon>
        <taxon>Pterygota</taxon>
        <taxon>Neoptera</taxon>
        <taxon>Paraneoptera</taxon>
        <taxon>Psocodea</taxon>
        <taxon>Troctomorpha</taxon>
        <taxon>Phthiraptera</taxon>
        <taxon>Amblycera</taxon>
        <taxon>Menoponidae</taxon>
        <taxon>Menopon</taxon>
    </lineage>
</organism>
<evidence type="ECO:0000313" key="9">
    <source>
        <dbReference type="EMBL" id="KAL0266955.1"/>
    </source>
</evidence>
<dbReference type="EMBL" id="JARGDH010000005">
    <property type="protein sequence ID" value="KAL0266955.1"/>
    <property type="molecule type" value="Genomic_DNA"/>
</dbReference>
<keyword evidence="7" id="KW-0325">Glycoprotein</keyword>
<keyword evidence="3" id="KW-1003">Cell membrane</keyword>
<comment type="similarity">
    <text evidence="2">Belongs to the CD36 family.</text>
</comment>
<dbReference type="PANTHER" id="PTHR11923">
    <property type="entry name" value="SCAVENGER RECEPTOR CLASS B TYPE-1 SR-B1"/>
    <property type="match status" value="1"/>
</dbReference>
<evidence type="ECO:0000256" key="8">
    <source>
        <dbReference type="SAM" id="Phobius"/>
    </source>
</evidence>
<feature type="transmembrane region" description="Helical" evidence="8">
    <location>
        <begin position="442"/>
        <end position="466"/>
    </location>
</feature>
<evidence type="ECO:0000256" key="5">
    <source>
        <dbReference type="ARBA" id="ARBA00022989"/>
    </source>
</evidence>
<evidence type="ECO:0000256" key="1">
    <source>
        <dbReference type="ARBA" id="ARBA00004236"/>
    </source>
</evidence>
<keyword evidence="4 8" id="KW-0812">Transmembrane</keyword>
<reference evidence="9" key="1">
    <citation type="journal article" date="2024" name="Gigascience">
        <title>Chromosome-level genome of the poultry shaft louse Menopon gallinae provides insight into the host-switching and adaptive evolution of parasitic lice.</title>
        <authorList>
            <person name="Xu Y."/>
            <person name="Ma L."/>
            <person name="Liu S."/>
            <person name="Liang Y."/>
            <person name="Liu Q."/>
            <person name="He Z."/>
            <person name="Tian L."/>
            <person name="Duan Y."/>
            <person name="Cai W."/>
            <person name="Li H."/>
            <person name="Song F."/>
        </authorList>
    </citation>
    <scope>NUCLEOTIDE SEQUENCE</scope>
    <source>
        <strain evidence="9">Cailab_2023a</strain>
    </source>
</reference>
<dbReference type="Pfam" id="PF01130">
    <property type="entry name" value="CD36"/>
    <property type="match status" value="1"/>
</dbReference>
<dbReference type="PRINTS" id="PR01609">
    <property type="entry name" value="CD36FAMILY"/>
</dbReference>
<keyword evidence="5 8" id="KW-1133">Transmembrane helix</keyword>
<sequence>MKSEKWCCAATGIGGVLFIIGLSVALYSSQFTSNLYHEQMQLKESSTAYNLWIHTPIPLYFEAYLFNWTNAKEFMKNKSVVPHFEEVGPFVFKEVHDRVNLTWNDNKTLAYNQVRKWEFVPEKSVNLSVKVTNLNVIAATIARFLKVFPKRLKPIINFELNLLEDFVVTSPANNWLFEGMDDRLLTYLSIIAKILHLQKNPFPERFGWFYKRNMSATYDGRFLVETGADDIYNVGIMDRWNGVAKTKYYDGECGMVNGTSGELFPPMKTAEDDIDIFVSDICSSIKLYRTGSSEVKGIKSYTYTGDKGTLDNGQLFSRNKCFCGEECAPTGARDASRCRVAPLLFSFPHFYLADDSYRKSISGMNPNKTEHEFFIELDPVTGIPTNIKAQFQVNTLIEPISWLSMFKDLPKLYIPMFWFRERATITTDLAFKVLLIQKMPSIISGLCYGLAALGLILAFVAAFMFYRKRNKSTNEELLIPAGTDVGE</sequence>
<evidence type="ECO:0000256" key="6">
    <source>
        <dbReference type="ARBA" id="ARBA00023136"/>
    </source>
</evidence>
<gene>
    <name evidence="9" type="ORF">PYX00_009357</name>
</gene>
<name>A0AAW2HB66_9NEOP</name>
<dbReference type="GO" id="GO:0005737">
    <property type="term" value="C:cytoplasm"/>
    <property type="evidence" value="ECO:0007669"/>
    <property type="project" value="TreeGrafter"/>
</dbReference>
<comment type="caution">
    <text evidence="9">The sequence shown here is derived from an EMBL/GenBank/DDBJ whole genome shotgun (WGS) entry which is preliminary data.</text>
</comment>
<protein>
    <submittedName>
        <fullName evidence="9">Uncharacterized protein</fullName>
    </submittedName>
</protein>
<comment type="subcellular location">
    <subcellularLocation>
        <location evidence="1">Cell membrane</location>
    </subcellularLocation>
</comment>
<dbReference type="PANTHER" id="PTHR11923:SF114">
    <property type="entry name" value="FI02050P-RELATED"/>
    <property type="match status" value="1"/>
</dbReference>
<evidence type="ECO:0000256" key="4">
    <source>
        <dbReference type="ARBA" id="ARBA00022692"/>
    </source>
</evidence>
<dbReference type="AlphaFoldDB" id="A0AAW2HB66"/>
<evidence type="ECO:0000256" key="7">
    <source>
        <dbReference type="ARBA" id="ARBA00023180"/>
    </source>
</evidence>
<dbReference type="GO" id="GO:0005044">
    <property type="term" value="F:scavenger receptor activity"/>
    <property type="evidence" value="ECO:0007669"/>
    <property type="project" value="TreeGrafter"/>
</dbReference>
<evidence type="ECO:0000256" key="3">
    <source>
        <dbReference type="ARBA" id="ARBA00022475"/>
    </source>
</evidence>
<dbReference type="InterPro" id="IPR002159">
    <property type="entry name" value="CD36_fam"/>
</dbReference>
<keyword evidence="6 8" id="KW-0472">Membrane</keyword>
<proteinExistence type="inferred from homology"/>
<feature type="transmembrane region" description="Helical" evidence="8">
    <location>
        <begin position="7"/>
        <end position="27"/>
    </location>
</feature>
<accession>A0AAW2HB66</accession>